<sequence>MDILSDIYNLIKDDPPLVEHVGSNYKYNVMPDVSDIDTAYIVITPVVNGTPVSYADGKRIADAKSARVDMLLKASAITSDNPRLIIQNIMERIADILDDHHYGQTANFAPEYDKDHKLYRETRSFETNYYRSDY</sequence>
<proteinExistence type="predicted"/>
<accession>A0ABV7N7E0</accession>
<protein>
    <recommendedName>
        <fullName evidence="3">DUF3168 domain-containing protein</fullName>
    </recommendedName>
</protein>
<evidence type="ECO:0000313" key="1">
    <source>
        <dbReference type="EMBL" id="MFC3388132.1"/>
    </source>
</evidence>
<keyword evidence="2" id="KW-1185">Reference proteome</keyword>
<evidence type="ECO:0008006" key="3">
    <source>
        <dbReference type="Google" id="ProtNLM"/>
    </source>
</evidence>
<dbReference type="Proteomes" id="UP001595637">
    <property type="component" value="Unassembled WGS sequence"/>
</dbReference>
<dbReference type="RefSeq" id="WP_380653137.1">
    <property type="nucleotide sequence ID" value="NZ_JBHRVQ010000001.1"/>
</dbReference>
<evidence type="ECO:0000313" key="2">
    <source>
        <dbReference type="Proteomes" id="UP001595637"/>
    </source>
</evidence>
<dbReference type="EMBL" id="JBHRVQ010000001">
    <property type="protein sequence ID" value="MFC3388132.1"/>
    <property type="molecule type" value="Genomic_DNA"/>
</dbReference>
<reference evidence="2" key="1">
    <citation type="journal article" date="2019" name="Int. J. Syst. Evol. Microbiol.">
        <title>The Global Catalogue of Microorganisms (GCM) 10K type strain sequencing project: providing services to taxonomists for standard genome sequencing and annotation.</title>
        <authorList>
            <consortium name="The Broad Institute Genomics Platform"/>
            <consortium name="The Broad Institute Genome Sequencing Center for Infectious Disease"/>
            <person name="Wu L."/>
            <person name="Ma J."/>
        </authorList>
    </citation>
    <scope>NUCLEOTIDE SEQUENCE [LARGE SCALE GENOMIC DNA]</scope>
    <source>
        <strain evidence="2">CCM 7756</strain>
    </source>
</reference>
<comment type="caution">
    <text evidence="1">The sequence shown here is derived from an EMBL/GenBank/DDBJ whole genome shotgun (WGS) entry which is preliminary data.</text>
</comment>
<organism evidence="1 2">
    <name type="scientific">Salinicoccus sesuvii</name>
    <dbReference type="NCBI Taxonomy" id="868281"/>
    <lineage>
        <taxon>Bacteria</taxon>
        <taxon>Bacillati</taxon>
        <taxon>Bacillota</taxon>
        <taxon>Bacilli</taxon>
        <taxon>Bacillales</taxon>
        <taxon>Staphylococcaceae</taxon>
        <taxon>Salinicoccus</taxon>
    </lineage>
</organism>
<name>A0ABV7N7E0_9STAP</name>
<gene>
    <name evidence="1" type="ORF">ACFOEO_06075</name>
</gene>